<dbReference type="InterPro" id="IPR003718">
    <property type="entry name" value="OsmC/Ohr_fam"/>
</dbReference>
<dbReference type="Proteomes" id="UP000662747">
    <property type="component" value="Chromosome"/>
</dbReference>
<dbReference type="EMBL" id="CP071090">
    <property type="protein sequence ID" value="QSQ23368.1"/>
    <property type="molecule type" value="Genomic_DNA"/>
</dbReference>
<dbReference type="Gene3D" id="3.30.300.20">
    <property type="match status" value="1"/>
</dbReference>
<protein>
    <submittedName>
        <fullName evidence="1">OsmC family protein</fullName>
    </submittedName>
</protein>
<proteinExistence type="predicted"/>
<dbReference type="Pfam" id="PF02566">
    <property type="entry name" value="OsmC"/>
    <property type="match status" value="1"/>
</dbReference>
<dbReference type="InterPro" id="IPR052707">
    <property type="entry name" value="OsmC_Ohr_Peroxiredoxin"/>
</dbReference>
<dbReference type="SUPFAM" id="SSF82784">
    <property type="entry name" value="OsmC-like"/>
    <property type="match status" value="1"/>
</dbReference>
<keyword evidence="2" id="KW-1185">Reference proteome</keyword>
<evidence type="ECO:0000313" key="1">
    <source>
        <dbReference type="EMBL" id="QSQ23368.1"/>
    </source>
</evidence>
<dbReference type="InterPro" id="IPR036102">
    <property type="entry name" value="OsmC/Ohrsf"/>
</dbReference>
<gene>
    <name evidence="1" type="ORF">JY651_51275</name>
</gene>
<sequence>MSGHEHRYTVALKWTGNTGAGTASYRAYERAHELSVEGKPVIPGSSDPAFRGDPKRWNPEELLVASLSACHKLWYLHLCSAAGVVVTDYVDAAEGVMAEEADGGGHFTRVVLRPRVTIAAGCDREKAHALHHEAHAKCFIANSVNFPVTHEPTTLVETART</sequence>
<organism evidence="1 2">
    <name type="scientific">Pyxidicoccus parkwayensis</name>
    <dbReference type="NCBI Taxonomy" id="2813578"/>
    <lineage>
        <taxon>Bacteria</taxon>
        <taxon>Pseudomonadati</taxon>
        <taxon>Myxococcota</taxon>
        <taxon>Myxococcia</taxon>
        <taxon>Myxococcales</taxon>
        <taxon>Cystobacterineae</taxon>
        <taxon>Myxococcaceae</taxon>
        <taxon>Pyxidicoccus</taxon>
    </lineage>
</organism>
<evidence type="ECO:0000313" key="2">
    <source>
        <dbReference type="Proteomes" id="UP000662747"/>
    </source>
</evidence>
<name>A0ABX7NY15_9BACT</name>
<dbReference type="PANTHER" id="PTHR42830:SF2">
    <property type="entry name" value="OSMC_OHR FAMILY PROTEIN"/>
    <property type="match status" value="1"/>
</dbReference>
<reference evidence="1 2" key="1">
    <citation type="submission" date="2021-02" db="EMBL/GenBank/DDBJ databases">
        <title>De Novo genome assembly of isolated myxobacteria.</title>
        <authorList>
            <person name="Stevens D.C."/>
        </authorList>
    </citation>
    <scope>NUCLEOTIDE SEQUENCE [LARGE SCALE GENOMIC DNA]</scope>
    <source>
        <strain evidence="2">SCPEA02</strain>
    </source>
</reference>
<dbReference type="InterPro" id="IPR015946">
    <property type="entry name" value="KH_dom-like_a/b"/>
</dbReference>
<dbReference type="PANTHER" id="PTHR42830">
    <property type="entry name" value="OSMOTICALLY INDUCIBLE FAMILY PROTEIN"/>
    <property type="match status" value="1"/>
</dbReference>
<accession>A0ABX7NY15</accession>
<dbReference type="RefSeq" id="WP_206724943.1">
    <property type="nucleotide sequence ID" value="NZ_CP071090.1"/>
</dbReference>